<evidence type="ECO:0000313" key="3">
    <source>
        <dbReference type="Proteomes" id="UP000013526"/>
    </source>
</evidence>
<dbReference type="InterPro" id="IPR025489">
    <property type="entry name" value="DUF4381"/>
</dbReference>
<dbReference type="PATRIC" id="fig|1268236.3.peg.3182"/>
<proteinExistence type="predicted"/>
<dbReference type="OrthoDB" id="6539581at2"/>
<keyword evidence="3" id="KW-1185">Reference proteome</keyword>
<sequence>MLEKGFAVPGLLHPSLPASVSWLPQAPGWYLLATLLLLALFVLLITRTARWRRNLWRREANLLLPTLKDADGWIILIKRILLMHRPRADIAHTLSPMQLLADVPLDEALRALLCERYCQPGNQLSAEQNARLAQQIAAWLRSLPHV</sequence>
<keyword evidence="1" id="KW-0812">Transmembrane</keyword>
<dbReference type="AlphaFoldDB" id="R1GQU9"/>
<evidence type="ECO:0008006" key="4">
    <source>
        <dbReference type="Google" id="ProtNLM"/>
    </source>
</evidence>
<evidence type="ECO:0000313" key="2">
    <source>
        <dbReference type="EMBL" id="EOD54070.1"/>
    </source>
</evidence>
<dbReference type="RefSeq" id="WP_005906596.1">
    <property type="nucleotide sequence ID" value="NZ_AQGQ01000137.1"/>
</dbReference>
<dbReference type="Pfam" id="PF14316">
    <property type="entry name" value="DUF4381"/>
    <property type="match status" value="1"/>
</dbReference>
<name>R1GQU9_9GAMM</name>
<reference evidence="2 3" key="1">
    <citation type="journal article" date="2013" name="Genome Announc.">
        <title>Draft Genome Sequence of Aeromonas molluscorum Strain 848TT, Isolated from Bivalve Molluscs.</title>
        <authorList>
            <person name="Spataro N."/>
            <person name="Farfan M."/>
            <person name="Albarral V."/>
            <person name="Sanglas A."/>
            <person name="Loren J.G."/>
            <person name="Fuste M.C."/>
            <person name="Bosch E."/>
        </authorList>
    </citation>
    <scope>NUCLEOTIDE SEQUENCE [LARGE SCALE GENOMIC DNA]</scope>
    <source>
        <strain evidence="2 3">848</strain>
    </source>
</reference>
<keyword evidence="1" id="KW-0472">Membrane</keyword>
<feature type="transmembrane region" description="Helical" evidence="1">
    <location>
        <begin position="27"/>
        <end position="46"/>
    </location>
</feature>
<keyword evidence="1" id="KW-1133">Transmembrane helix</keyword>
<protein>
    <recommendedName>
        <fullName evidence="4">DUF4381 domain-containing protein</fullName>
    </recommendedName>
</protein>
<gene>
    <name evidence="2" type="ORF">G113_16250</name>
</gene>
<evidence type="ECO:0000256" key="1">
    <source>
        <dbReference type="SAM" id="Phobius"/>
    </source>
</evidence>
<dbReference type="Proteomes" id="UP000013526">
    <property type="component" value="Unassembled WGS sequence"/>
</dbReference>
<comment type="caution">
    <text evidence="2">The sequence shown here is derived from an EMBL/GenBank/DDBJ whole genome shotgun (WGS) entry which is preliminary data.</text>
</comment>
<accession>R1GQU9</accession>
<organism evidence="2 3">
    <name type="scientific">Aeromonas molluscorum 848</name>
    <dbReference type="NCBI Taxonomy" id="1268236"/>
    <lineage>
        <taxon>Bacteria</taxon>
        <taxon>Pseudomonadati</taxon>
        <taxon>Pseudomonadota</taxon>
        <taxon>Gammaproteobacteria</taxon>
        <taxon>Aeromonadales</taxon>
        <taxon>Aeromonadaceae</taxon>
        <taxon>Aeromonas</taxon>
    </lineage>
</organism>
<dbReference type="EMBL" id="AQGQ01000137">
    <property type="protein sequence ID" value="EOD54070.1"/>
    <property type="molecule type" value="Genomic_DNA"/>
</dbReference>